<dbReference type="EMBL" id="MFJN01000028">
    <property type="protein sequence ID" value="OGG21123.1"/>
    <property type="molecule type" value="Genomic_DNA"/>
</dbReference>
<evidence type="ECO:0000313" key="11">
    <source>
        <dbReference type="Proteomes" id="UP000177092"/>
    </source>
</evidence>
<protein>
    <recommendedName>
        <fullName evidence="8">Probable lipid II flippase MurJ</fullName>
    </recommendedName>
</protein>
<keyword evidence="3 8" id="KW-0812">Transmembrane</keyword>
<keyword evidence="7 8" id="KW-0472">Membrane</keyword>
<feature type="transmembrane region" description="Helical" evidence="8">
    <location>
        <begin position="65"/>
        <end position="87"/>
    </location>
</feature>
<feature type="transmembrane region" description="Helical" evidence="8">
    <location>
        <begin position="99"/>
        <end position="119"/>
    </location>
</feature>
<dbReference type="NCBIfam" id="TIGR01695">
    <property type="entry name" value="murJ_mviN"/>
    <property type="match status" value="1"/>
</dbReference>
<evidence type="ECO:0000256" key="8">
    <source>
        <dbReference type="HAMAP-Rule" id="MF_02078"/>
    </source>
</evidence>
<evidence type="ECO:0000256" key="4">
    <source>
        <dbReference type="ARBA" id="ARBA00022960"/>
    </source>
</evidence>
<keyword evidence="8 9" id="KW-0961">Cell wall biogenesis/degradation</keyword>
<sequence>MVKLLKRTVEIFTRQQTSIISAASVIMITVAVSRVLGLFRDRLLAARFSPQDLGVYYAAFRLPNMIFELLVMGALSTAFIPVFTSYLDSKGKKEAFHMASSLINIGLLVFGLLCLPIVLFTKQISMLIAPGFNSEQLELMSTFTRIIAVAQVFPLIVGNFFTGILQSFRNFFIPSLAPVIYNLGIIIGIVFLTPAMGLYAPVIGVVIGAFLFMLIQVPLTYSLGFRHKWNLTFSHPGTRSVARLMLPRTLGLAVSQIDTTIDLILSSLLGSGSVTVFTFAQNLQQVPIGLFGASIAQASLPALSSLNARKNFEEFKNIFLSSFHQILFLVIPISAILIVLRIPMVRLVFGASALFDWDSTVITGKTLAYFGISLFAQSLVHLIARGYYALHDTKTPVIIGVISIIINTTLSVYFIIFLHLQVYALGLSASVASIINMFLLLILFDRKVNYFDRYKLIVPALKIFLSGAVAGVFLYIPVKLLDQLVFDTTRTINLLMLTGISTLLGLSVYLFLAWFLEVPQMKMLSKIIIKAKQYRQGVMIDTASEIINPPGIDI</sequence>
<reference evidence="10 11" key="1">
    <citation type="journal article" date="2016" name="Nat. Commun.">
        <title>Thousands of microbial genomes shed light on interconnected biogeochemical processes in an aquifer system.</title>
        <authorList>
            <person name="Anantharaman K."/>
            <person name="Brown C.T."/>
            <person name="Hug L.A."/>
            <person name="Sharon I."/>
            <person name="Castelle C.J."/>
            <person name="Probst A.J."/>
            <person name="Thomas B.C."/>
            <person name="Singh A."/>
            <person name="Wilkins M.J."/>
            <person name="Karaoz U."/>
            <person name="Brodie E.L."/>
            <person name="Williams K.H."/>
            <person name="Hubbard S.S."/>
            <person name="Banfield J.F."/>
        </authorList>
    </citation>
    <scope>NUCLEOTIDE SEQUENCE [LARGE SCALE GENOMIC DNA]</scope>
</reference>
<dbReference type="GO" id="GO:0015648">
    <property type="term" value="F:lipid-linked peptidoglycan transporter activity"/>
    <property type="evidence" value="ECO:0007669"/>
    <property type="project" value="UniProtKB-UniRule"/>
</dbReference>
<feature type="transmembrane region" description="Helical" evidence="8">
    <location>
        <begin position="422"/>
        <end position="444"/>
    </location>
</feature>
<dbReference type="InterPro" id="IPR051050">
    <property type="entry name" value="Lipid_II_flippase_MurJ/MviN"/>
</dbReference>
<dbReference type="PANTHER" id="PTHR47019:SF1">
    <property type="entry name" value="LIPID II FLIPPASE MURJ"/>
    <property type="match status" value="1"/>
</dbReference>
<feature type="transmembrane region" description="Helical" evidence="8">
    <location>
        <begin position="367"/>
        <end position="384"/>
    </location>
</feature>
<dbReference type="InterPro" id="IPR004268">
    <property type="entry name" value="MurJ"/>
</dbReference>
<dbReference type="Pfam" id="PF03023">
    <property type="entry name" value="MurJ"/>
    <property type="match status" value="1"/>
</dbReference>
<organism evidence="10 11">
    <name type="scientific">Candidatus Gottesmanbacteria bacterium RIFCSPHIGHO2_02_FULL_40_13</name>
    <dbReference type="NCBI Taxonomy" id="1798384"/>
    <lineage>
        <taxon>Bacteria</taxon>
        <taxon>Candidatus Gottesmaniibacteriota</taxon>
    </lineage>
</organism>
<dbReference type="GO" id="GO:0008360">
    <property type="term" value="P:regulation of cell shape"/>
    <property type="evidence" value="ECO:0007669"/>
    <property type="project" value="UniProtKB-UniRule"/>
</dbReference>
<evidence type="ECO:0000256" key="5">
    <source>
        <dbReference type="ARBA" id="ARBA00022984"/>
    </source>
</evidence>
<feature type="transmembrane region" description="Helical" evidence="8">
    <location>
        <begin position="198"/>
        <end position="221"/>
    </location>
</feature>
<feature type="transmembrane region" description="Helical" evidence="8">
    <location>
        <begin position="20"/>
        <end position="39"/>
    </location>
</feature>
<name>A0A1F6A9H7_9BACT</name>
<feature type="transmembrane region" description="Helical" evidence="8">
    <location>
        <begin position="171"/>
        <end position="192"/>
    </location>
</feature>
<dbReference type="AlphaFoldDB" id="A0A1F6A9H7"/>
<evidence type="ECO:0000256" key="1">
    <source>
        <dbReference type="ARBA" id="ARBA00004651"/>
    </source>
</evidence>
<dbReference type="GO" id="GO:0005886">
    <property type="term" value="C:plasma membrane"/>
    <property type="evidence" value="ECO:0007669"/>
    <property type="project" value="UniProtKB-SubCell"/>
</dbReference>
<comment type="function">
    <text evidence="8 9">Involved in peptidoglycan biosynthesis. Transports lipid-linked peptidoglycan precursors from the inner to the outer leaflet of the cytoplasmic membrane.</text>
</comment>
<dbReference type="GO" id="GO:0071555">
    <property type="term" value="P:cell wall organization"/>
    <property type="evidence" value="ECO:0007669"/>
    <property type="project" value="UniProtKB-UniRule"/>
</dbReference>
<comment type="similarity">
    <text evidence="8 9">Belongs to the MurJ/MviN family.</text>
</comment>
<evidence type="ECO:0000256" key="2">
    <source>
        <dbReference type="ARBA" id="ARBA00022475"/>
    </source>
</evidence>
<dbReference type="STRING" id="1798384.A3D03_05750"/>
<proteinExistence type="inferred from homology"/>
<accession>A0A1F6A9H7</accession>
<dbReference type="PANTHER" id="PTHR47019">
    <property type="entry name" value="LIPID II FLIPPASE MURJ"/>
    <property type="match status" value="1"/>
</dbReference>
<feature type="transmembrane region" description="Helical" evidence="8">
    <location>
        <begin position="396"/>
        <end position="416"/>
    </location>
</feature>
<dbReference type="UniPathway" id="UPA00219"/>
<feature type="transmembrane region" description="Helical" evidence="8">
    <location>
        <begin position="326"/>
        <end position="355"/>
    </location>
</feature>
<keyword evidence="8 9" id="KW-0813">Transport</keyword>
<feature type="transmembrane region" description="Helical" evidence="8">
    <location>
        <begin position="496"/>
        <end position="516"/>
    </location>
</feature>
<keyword evidence="2 8" id="KW-1003">Cell membrane</keyword>
<comment type="pathway">
    <text evidence="8">Cell wall biogenesis; peptidoglycan biosynthesis.</text>
</comment>
<evidence type="ECO:0000256" key="6">
    <source>
        <dbReference type="ARBA" id="ARBA00022989"/>
    </source>
</evidence>
<evidence type="ECO:0000256" key="9">
    <source>
        <dbReference type="PIRNR" id="PIRNR002869"/>
    </source>
</evidence>
<dbReference type="Proteomes" id="UP000177092">
    <property type="component" value="Unassembled WGS sequence"/>
</dbReference>
<evidence type="ECO:0000256" key="3">
    <source>
        <dbReference type="ARBA" id="ARBA00022692"/>
    </source>
</evidence>
<keyword evidence="6 8" id="KW-1133">Transmembrane helix</keyword>
<gene>
    <name evidence="8" type="primary">murJ</name>
    <name evidence="10" type="ORF">A3D03_05750</name>
</gene>
<dbReference type="GO" id="GO:0034204">
    <property type="term" value="P:lipid translocation"/>
    <property type="evidence" value="ECO:0007669"/>
    <property type="project" value="TreeGrafter"/>
</dbReference>
<dbReference type="HAMAP" id="MF_02078">
    <property type="entry name" value="MurJ_MviN"/>
    <property type="match status" value="1"/>
</dbReference>
<dbReference type="PRINTS" id="PR01806">
    <property type="entry name" value="VIRFACTRMVIN"/>
</dbReference>
<feature type="transmembrane region" description="Helical" evidence="8">
    <location>
        <begin position="456"/>
        <end position="476"/>
    </location>
</feature>
<dbReference type="CDD" id="cd13123">
    <property type="entry name" value="MATE_MurJ_like"/>
    <property type="match status" value="1"/>
</dbReference>
<keyword evidence="4 8" id="KW-0133">Cell shape</keyword>
<dbReference type="PIRSF" id="PIRSF002869">
    <property type="entry name" value="MviN"/>
    <property type="match status" value="1"/>
</dbReference>
<evidence type="ECO:0000313" key="10">
    <source>
        <dbReference type="EMBL" id="OGG21123.1"/>
    </source>
</evidence>
<comment type="caution">
    <text evidence="10">The sequence shown here is derived from an EMBL/GenBank/DDBJ whole genome shotgun (WGS) entry which is preliminary data.</text>
</comment>
<comment type="subcellular location">
    <subcellularLocation>
        <location evidence="1 8">Cell membrane</location>
        <topology evidence="1 8">Multi-pass membrane protein</topology>
    </subcellularLocation>
</comment>
<dbReference type="GO" id="GO:0009252">
    <property type="term" value="P:peptidoglycan biosynthetic process"/>
    <property type="evidence" value="ECO:0007669"/>
    <property type="project" value="UniProtKB-UniRule"/>
</dbReference>
<feature type="transmembrane region" description="Helical" evidence="8">
    <location>
        <begin position="139"/>
        <end position="164"/>
    </location>
</feature>
<evidence type="ECO:0000256" key="7">
    <source>
        <dbReference type="ARBA" id="ARBA00023136"/>
    </source>
</evidence>
<keyword evidence="5 8" id="KW-0573">Peptidoglycan synthesis</keyword>